<proteinExistence type="predicted"/>
<dbReference type="PRINTS" id="PR00364">
    <property type="entry name" value="DISEASERSIST"/>
</dbReference>
<evidence type="ECO:0000259" key="4">
    <source>
        <dbReference type="Pfam" id="PF23282"/>
    </source>
</evidence>
<dbReference type="InterPro" id="IPR002182">
    <property type="entry name" value="NB-ARC"/>
</dbReference>
<dbReference type="Gene3D" id="3.40.50.300">
    <property type="entry name" value="P-loop containing nucleotide triphosphate hydrolases"/>
    <property type="match status" value="1"/>
</dbReference>
<evidence type="ECO:0000313" key="5">
    <source>
        <dbReference type="EMBL" id="KAJ9169237.1"/>
    </source>
</evidence>
<evidence type="ECO:0000313" key="6">
    <source>
        <dbReference type="Proteomes" id="UP001174677"/>
    </source>
</evidence>
<protein>
    <recommendedName>
        <fullName evidence="7">NB-ARC domain-containing protein</fullName>
    </recommendedName>
</protein>
<comment type="caution">
    <text evidence="5">The sequence shown here is derived from an EMBL/GenBank/DDBJ whole genome shotgun (WGS) entry which is preliminary data.</text>
</comment>
<dbReference type="InterPro" id="IPR036390">
    <property type="entry name" value="WH_DNA-bd_sf"/>
</dbReference>
<sequence>MLGMHQLRCKKVLVVLDDVDDFERVEFLEGTYFGMGSRIIITSRDKNVFQDTIHGIYEVPALIGHEALQLFSICAFKQIHPKGDHMELSSKAVSYAGGNPLALKILGLFLRGKKKEEWESALKKLERAPYKKIQDVLRISYDGLDLEEQQTFLHVACFFKGKPLCYIERLLNGCDIHVQIALRVLNDKSLITISNRRVQMHDLLQAMGRDIVRQECIKEPGKRSRLWNHEDIYHVLTKNTVSAI</sequence>
<dbReference type="Pfam" id="PF23282">
    <property type="entry name" value="WHD_ROQ1"/>
    <property type="match status" value="1"/>
</dbReference>
<evidence type="ECO:0000256" key="2">
    <source>
        <dbReference type="ARBA" id="ARBA00022737"/>
    </source>
</evidence>
<name>A0ABQ9LMM9_HEVBR</name>
<dbReference type="InterPro" id="IPR042197">
    <property type="entry name" value="Apaf_helical"/>
</dbReference>
<dbReference type="InterPro" id="IPR044974">
    <property type="entry name" value="Disease_R_plants"/>
</dbReference>
<feature type="domain" description="NB-ARC" evidence="3">
    <location>
        <begin position="6"/>
        <end position="77"/>
    </location>
</feature>
<organism evidence="5 6">
    <name type="scientific">Hevea brasiliensis</name>
    <name type="common">Para rubber tree</name>
    <name type="synonym">Siphonia brasiliensis</name>
    <dbReference type="NCBI Taxonomy" id="3981"/>
    <lineage>
        <taxon>Eukaryota</taxon>
        <taxon>Viridiplantae</taxon>
        <taxon>Streptophyta</taxon>
        <taxon>Embryophyta</taxon>
        <taxon>Tracheophyta</taxon>
        <taxon>Spermatophyta</taxon>
        <taxon>Magnoliopsida</taxon>
        <taxon>eudicotyledons</taxon>
        <taxon>Gunneridae</taxon>
        <taxon>Pentapetalae</taxon>
        <taxon>rosids</taxon>
        <taxon>fabids</taxon>
        <taxon>Malpighiales</taxon>
        <taxon>Euphorbiaceae</taxon>
        <taxon>Crotonoideae</taxon>
        <taxon>Micrandreae</taxon>
        <taxon>Hevea</taxon>
    </lineage>
</organism>
<dbReference type="PANTHER" id="PTHR11017">
    <property type="entry name" value="LEUCINE-RICH REPEAT-CONTAINING PROTEIN"/>
    <property type="match status" value="1"/>
</dbReference>
<dbReference type="SUPFAM" id="SSF46785">
    <property type="entry name" value="Winged helix' DNA-binding domain"/>
    <property type="match status" value="1"/>
</dbReference>
<feature type="domain" description="Disease resistance protein Roq1-like winged-helix" evidence="4">
    <location>
        <begin position="147"/>
        <end position="214"/>
    </location>
</feature>
<dbReference type="Pfam" id="PF00931">
    <property type="entry name" value="NB-ARC"/>
    <property type="match status" value="1"/>
</dbReference>
<dbReference type="SUPFAM" id="SSF52540">
    <property type="entry name" value="P-loop containing nucleoside triphosphate hydrolases"/>
    <property type="match status" value="1"/>
</dbReference>
<gene>
    <name evidence="5" type="ORF">P3X46_017449</name>
</gene>
<keyword evidence="1" id="KW-0433">Leucine-rich repeat</keyword>
<evidence type="ECO:0000256" key="1">
    <source>
        <dbReference type="ARBA" id="ARBA00022614"/>
    </source>
</evidence>
<dbReference type="EMBL" id="JARPOI010000010">
    <property type="protein sequence ID" value="KAJ9169237.1"/>
    <property type="molecule type" value="Genomic_DNA"/>
</dbReference>
<dbReference type="InterPro" id="IPR058192">
    <property type="entry name" value="WHD_ROQ1-like"/>
</dbReference>
<dbReference type="Gene3D" id="1.10.8.430">
    <property type="entry name" value="Helical domain of apoptotic protease-activating factors"/>
    <property type="match status" value="1"/>
</dbReference>
<reference evidence="5 6" key="1">
    <citation type="journal article" date="2023" name="Plant Biotechnol. J.">
        <title>Chromosome-level wild Hevea brasiliensis genome provides new tools for genomic-assisted breeding and valuable loci to elevate rubber yield.</title>
        <authorList>
            <person name="Cheng H."/>
            <person name="Song X."/>
            <person name="Hu Y."/>
            <person name="Wu T."/>
            <person name="Yang Q."/>
            <person name="An Z."/>
            <person name="Feng S."/>
            <person name="Deng Z."/>
            <person name="Wu W."/>
            <person name="Zeng X."/>
            <person name="Tu M."/>
            <person name="Wang X."/>
            <person name="Huang H."/>
        </authorList>
    </citation>
    <scope>NUCLEOTIDE SEQUENCE [LARGE SCALE GENOMIC DNA]</scope>
    <source>
        <strain evidence="5">MT/VB/25A 57/8</strain>
    </source>
</reference>
<keyword evidence="6" id="KW-1185">Reference proteome</keyword>
<dbReference type="PANTHER" id="PTHR11017:SF551">
    <property type="entry name" value="TIR DOMAIN-CONTAINING PROTEIN"/>
    <property type="match status" value="1"/>
</dbReference>
<dbReference type="InterPro" id="IPR027417">
    <property type="entry name" value="P-loop_NTPase"/>
</dbReference>
<evidence type="ECO:0000259" key="3">
    <source>
        <dbReference type="Pfam" id="PF00931"/>
    </source>
</evidence>
<accession>A0ABQ9LMM9</accession>
<dbReference type="Proteomes" id="UP001174677">
    <property type="component" value="Chromosome 10"/>
</dbReference>
<keyword evidence="2" id="KW-0677">Repeat</keyword>
<evidence type="ECO:0008006" key="7">
    <source>
        <dbReference type="Google" id="ProtNLM"/>
    </source>
</evidence>